<name>A0A7U9C221_9GAMM</name>
<dbReference type="EMBL" id="JH393257">
    <property type="protein sequence ID" value="EHJ93145.1"/>
    <property type="molecule type" value="Genomic_DNA"/>
</dbReference>
<accession>A0A7U9C221</accession>
<evidence type="ECO:0000313" key="1">
    <source>
        <dbReference type="EMBL" id="EHJ93145.1"/>
    </source>
</evidence>
<gene>
    <name evidence="1" type="ORF">KUC_0090</name>
</gene>
<sequence length="54" mass="5989">MSIFITVIHVPVTDRAGKGEIAVKEQCSLKIADANVFDQRSYKKIKADRAVAKK</sequence>
<proteinExistence type="predicted"/>
<evidence type="ECO:0000313" key="2">
    <source>
        <dbReference type="Proteomes" id="UP000005756"/>
    </source>
</evidence>
<protein>
    <submittedName>
        <fullName evidence="1">Uncharacterized protein</fullName>
    </submittedName>
</protein>
<dbReference type="Proteomes" id="UP000005756">
    <property type="component" value="Unassembled WGS sequence"/>
</dbReference>
<reference evidence="1 2" key="1">
    <citation type="submission" date="2011-10" db="EMBL/GenBank/DDBJ databases">
        <authorList>
            <person name="Quillaguamn J."/>
            <person name="Guzmn D."/>
            <person name="Balderrama-Subieta A."/>
            <person name="Cardona-Ortuo C."/>
            <person name="Guevara-Martnez M."/>
            <person name="Callisaya-Quispe N."/>
        </authorList>
    </citation>
    <scope>NUCLEOTIDE SEQUENCE [LARGE SCALE GENOMIC DNA]</scope>
    <source>
        <strain evidence="1 2">LC1</strain>
    </source>
</reference>
<dbReference type="AlphaFoldDB" id="A0A7U9C221"/>
<organism evidence="1 2">
    <name type="scientific">Vreelandella boliviensis LC1</name>
    <dbReference type="NCBI Taxonomy" id="1072583"/>
    <lineage>
        <taxon>Bacteria</taxon>
        <taxon>Pseudomonadati</taxon>
        <taxon>Pseudomonadota</taxon>
        <taxon>Gammaproteobacteria</taxon>
        <taxon>Oceanospirillales</taxon>
        <taxon>Halomonadaceae</taxon>
        <taxon>Vreelandella</taxon>
    </lineage>
</organism>